<gene>
    <name evidence="3" type="ORF">IFO71_10090</name>
</gene>
<dbReference type="PANTHER" id="PTHR46825:SF15">
    <property type="entry name" value="BETA-LACTAMASE-RELATED DOMAIN-CONTAINING PROTEIN"/>
    <property type="match status" value="1"/>
</dbReference>
<dbReference type="RefSeq" id="WP_192029508.1">
    <property type="nucleotide sequence ID" value="NZ_JACYTR010000017.1"/>
</dbReference>
<organism evidence="3 4">
    <name type="scientific">Pseudomarimonas arenosa</name>
    <dbReference type="NCBI Taxonomy" id="2774145"/>
    <lineage>
        <taxon>Bacteria</taxon>
        <taxon>Pseudomonadati</taxon>
        <taxon>Pseudomonadota</taxon>
        <taxon>Gammaproteobacteria</taxon>
        <taxon>Lysobacterales</taxon>
        <taxon>Lysobacteraceae</taxon>
        <taxon>Pseudomarimonas</taxon>
    </lineage>
</organism>
<evidence type="ECO:0000259" key="2">
    <source>
        <dbReference type="Pfam" id="PF00144"/>
    </source>
</evidence>
<dbReference type="InterPro" id="IPR001466">
    <property type="entry name" value="Beta-lactam-related"/>
</dbReference>
<dbReference type="Pfam" id="PF00144">
    <property type="entry name" value="Beta-lactamase"/>
    <property type="match status" value="1"/>
</dbReference>
<dbReference type="PANTHER" id="PTHR46825">
    <property type="entry name" value="D-ALANYL-D-ALANINE-CARBOXYPEPTIDASE/ENDOPEPTIDASE AMPH"/>
    <property type="match status" value="1"/>
</dbReference>
<evidence type="ECO:0000313" key="4">
    <source>
        <dbReference type="Proteomes" id="UP000613768"/>
    </source>
</evidence>
<keyword evidence="4" id="KW-1185">Reference proteome</keyword>
<evidence type="ECO:0000256" key="1">
    <source>
        <dbReference type="SAM" id="SignalP"/>
    </source>
</evidence>
<dbReference type="EMBL" id="JACYTR010000017">
    <property type="protein sequence ID" value="MBD8526085.1"/>
    <property type="molecule type" value="Genomic_DNA"/>
</dbReference>
<dbReference type="AlphaFoldDB" id="A0AAW3ZKW4"/>
<dbReference type="InterPro" id="IPR012338">
    <property type="entry name" value="Beta-lactam/transpept-like"/>
</dbReference>
<dbReference type="SUPFAM" id="SSF56601">
    <property type="entry name" value="beta-lactamase/transpeptidase-like"/>
    <property type="match status" value="1"/>
</dbReference>
<keyword evidence="1" id="KW-0732">Signal</keyword>
<dbReference type="InterPro" id="IPR050491">
    <property type="entry name" value="AmpC-like"/>
</dbReference>
<dbReference type="Gene3D" id="3.40.710.10">
    <property type="entry name" value="DD-peptidase/beta-lactamase superfamily"/>
    <property type="match status" value="1"/>
</dbReference>
<feature type="chain" id="PRO_5043610374" evidence="1">
    <location>
        <begin position="20"/>
        <end position="375"/>
    </location>
</feature>
<comment type="caution">
    <text evidence="3">The sequence shown here is derived from an EMBL/GenBank/DDBJ whole genome shotgun (WGS) entry which is preliminary data.</text>
</comment>
<sequence>MSRLLFACLLLLTARGLQAASPTTHEFSDHFKTALTERGIPGGAWAVIEDGKLLASGGVGVRGIEDANPVTADTVFRIASISKTFAAQLTALLVRDGKLHWEDKVGRAVPDLAFKQAQHGAQLQLQHLLSHSTGIVSNAYDNLLEANQPLDRILPQFRSLKPLCAPGRCYTYQNVLFALSAPVIEKATGESYAEQIRQRLIIPLKMQNTSVGMKAFLASPDRAHPHLQRAGRWLPGQVQAGYYQVEPAAGINASANDLARWLTAQLGDSPDIIPPETVSELTQPRVRTTRDLQRRAWRDLLTDAHYGLGWRIYQIGDETIYLHAGWVHGYVAEISYSRQHRAGLVMLLNGESGLLADLGAKYWSARLRNTEQPQG</sequence>
<reference evidence="3 4" key="1">
    <citation type="submission" date="2020-09" db="EMBL/GenBank/DDBJ databases">
        <title>Pseudoxanthomonas sp. CAU 1598 isolated from sand of Yaerae Beach.</title>
        <authorList>
            <person name="Kim W."/>
        </authorList>
    </citation>
    <scope>NUCLEOTIDE SEQUENCE [LARGE SCALE GENOMIC DNA]</scope>
    <source>
        <strain evidence="3 4">CAU 1598</strain>
    </source>
</reference>
<accession>A0AAW3ZKW4</accession>
<feature type="signal peptide" evidence="1">
    <location>
        <begin position="1"/>
        <end position="19"/>
    </location>
</feature>
<evidence type="ECO:0000313" key="3">
    <source>
        <dbReference type="EMBL" id="MBD8526085.1"/>
    </source>
</evidence>
<protein>
    <submittedName>
        <fullName evidence="3">Beta-lactamase family protein</fullName>
    </submittedName>
</protein>
<proteinExistence type="predicted"/>
<feature type="domain" description="Beta-lactamase-related" evidence="2">
    <location>
        <begin position="28"/>
        <end position="353"/>
    </location>
</feature>
<dbReference type="Proteomes" id="UP000613768">
    <property type="component" value="Unassembled WGS sequence"/>
</dbReference>
<name>A0AAW3ZKW4_9GAMM</name>